<gene>
    <name evidence="6" type="ORF">OSTQU699_LOCUS9558</name>
</gene>
<dbReference type="GO" id="GO:0003729">
    <property type="term" value="F:mRNA binding"/>
    <property type="evidence" value="ECO:0007669"/>
    <property type="project" value="TreeGrafter"/>
</dbReference>
<accession>A0A8S1J9W5</accession>
<dbReference type="SMART" id="SM00543">
    <property type="entry name" value="MIF4G"/>
    <property type="match status" value="1"/>
</dbReference>
<evidence type="ECO:0000313" key="7">
    <source>
        <dbReference type="Proteomes" id="UP000708148"/>
    </source>
</evidence>
<proteinExistence type="inferred from homology"/>
<dbReference type="Pfam" id="PF02854">
    <property type="entry name" value="MIF4G"/>
    <property type="match status" value="1"/>
</dbReference>
<feature type="compositionally biased region" description="Polar residues" evidence="4">
    <location>
        <begin position="135"/>
        <end position="150"/>
    </location>
</feature>
<dbReference type="PANTHER" id="PTHR23253">
    <property type="entry name" value="EUKARYOTIC TRANSLATION INITIATION FACTOR 4 GAMMA"/>
    <property type="match status" value="1"/>
</dbReference>
<dbReference type="PROSITE" id="PS51366">
    <property type="entry name" value="MI"/>
    <property type="match status" value="1"/>
</dbReference>
<evidence type="ECO:0000256" key="4">
    <source>
        <dbReference type="SAM" id="MobiDB-lite"/>
    </source>
</evidence>
<evidence type="ECO:0000259" key="5">
    <source>
        <dbReference type="PROSITE" id="PS51366"/>
    </source>
</evidence>
<dbReference type="InterPro" id="IPR003891">
    <property type="entry name" value="Initiation_fac_eIF4g_MI"/>
</dbReference>
<evidence type="ECO:0000256" key="1">
    <source>
        <dbReference type="ARBA" id="ARBA00005775"/>
    </source>
</evidence>
<protein>
    <recommendedName>
        <fullName evidence="5">MI domain-containing protein</fullName>
    </recommendedName>
</protein>
<dbReference type="Pfam" id="PF02847">
    <property type="entry name" value="MA3"/>
    <property type="match status" value="1"/>
</dbReference>
<comment type="similarity">
    <text evidence="1">Belongs to the eukaryotic initiation factor 4G family.</text>
</comment>
<evidence type="ECO:0000256" key="2">
    <source>
        <dbReference type="ARBA" id="ARBA00022540"/>
    </source>
</evidence>
<dbReference type="GO" id="GO:0016281">
    <property type="term" value="C:eukaryotic translation initiation factor 4F complex"/>
    <property type="evidence" value="ECO:0007669"/>
    <property type="project" value="TreeGrafter"/>
</dbReference>
<dbReference type="SUPFAM" id="SSF48371">
    <property type="entry name" value="ARM repeat"/>
    <property type="match status" value="2"/>
</dbReference>
<feature type="region of interest" description="Disordered" evidence="4">
    <location>
        <begin position="484"/>
        <end position="517"/>
    </location>
</feature>
<feature type="region of interest" description="Disordered" evidence="4">
    <location>
        <begin position="432"/>
        <end position="453"/>
    </location>
</feature>
<dbReference type="Proteomes" id="UP000708148">
    <property type="component" value="Unassembled WGS sequence"/>
</dbReference>
<evidence type="ECO:0000256" key="3">
    <source>
        <dbReference type="ARBA" id="ARBA00022917"/>
    </source>
</evidence>
<dbReference type="InterPro" id="IPR003890">
    <property type="entry name" value="MIF4G-like_typ-3"/>
</dbReference>
<feature type="domain" description="MI" evidence="5">
    <location>
        <begin position="516"/>
        <end position="639"/>
    </location>
</feature>
<dbReference type="EMBL" id="CAJHUC010002693">
    <property type="protein sequence ID" value="CAD7704201.1"/>
    <property type="molecule type" value="Genomic_DNA"/>
</dbReference>
<feature type="region of interest" description="Disordered" evidence="4">
    <location>
        <begin position="116"/>
        <end position="174"/>
    </location>
</feature>
<organism evidence="6 7">
    <name type="scientific">Ostreobium quekettii</name>
    <dbReference type="NCBI Taxonomy" id="121088"/>
    <lineage>
        <taxon>Eukaryota</taxon>
        <taxon>Viridiplantae</taxon>
        <taxon>Chlorophyta</taxon>
        <taxon>core chlorophytes</taxon>
        <taxon>Ulvophyceae</taxon>
        <taxon>TCBD clade</taxon>
        <taxon>Bryopsidales</taxon>
        <taxon>Ostreobineae</taxon>
        <taxon>Ostreobiaceae</taxon>
        <taxon>Ostreobium</taxon>
    </lineage>
</organism>
<reference evidence="6" key="1">
    <citation type="submission" date="2020-12" db="EMBL/GenBank/DDBJ databases">
        <authorList>
            <person name="Iha C."/>
        </authorList>
    </citation>
    <scope>NUCLEOTIDE SEQUENCE</scope>
</reference>
<name>A0A8S1J9W5_9CHLO</name>
<feature type="compositionally biased region" description="Low complexity" evidence="4">
    <location>
        <begin position="484"/>
        <end position="493"/>
    </location>
</feature>
<keyword evidence="7" id="KW-1185">Reference proteome</keyword>
<dbReference type="OrthoDB" id="514777at2759"/>
<dbReference type="AlphaFoldDB" id="A0A8S1J9W5"/>
<sequence length="710" mass="78225">MIDNEDNISLRPLSLRPGGAGNPFAQFSKGAGFDIRRKVKDDPWEDKPARKPEERIRYSRKFLEGLREGNTGLPDNVPTYLPCFTAGERSVFMFNRTFQQASTSDSVDDRDWTARKAQFPTPPPNMGGRAGGQPVSKQQYAKVSTLNKASEQGREAYRPIGAQSTSSQSTDEEAKTVRTIKGILNKLTPDNFERLQSQLVALVATAEILRQTISLVFEMAVNQPTFCALYAQLGEKLAAQLSDFPPAEGEDKPMTFRRILLNTCQDEFEGTSEFRERLAAASESEREAQERALKNRTLGNVRLISELYKKGLVMEKIMHACLGELLKTENDAETPAEDNLEATCEVLTLAGKKLAASQRFAKHLPAYMVRLERYSNSPTLSSRIRFMIRDILDMKNNNWQPRRERFTAKKIDEIRTEAQKDLGVTIRLPQTRPQSQARPAVVTPADDSELFPAPQKYADDDWKAVTRKFNRGAAAAAAPAVAGPAAMSPPASAKPLQSADKAQARPAPSKKFTPEERVKKAKSMYSEYLSAADKSEALRCASEIATPEGIVSLLEVGINQMLESVPERDQKMLARLMVDMCKEGVYAADELLSGLKATTDQLDDLSLDIPKAPAMCGDLLGYALAQNVWDVDVLPTLCKGIASAEFRRPLSSAALQGVAVATSTDDLKLRCMAKGLKASSFLEPLADYDPPGMPSVEDFLKASNLSMVPL</sequence>
<dbReference type="GO" id="GO:0003743">
    <property type="term" value="F:translation initiation factor activity"/>
    <property type="evidence" value="ECO:0007669"/>
    <property type="project" value="UniProtKB-KW"/>
</dbReference>
<keyword evidence="2" id="KW-0396">Initiation factor</keyword>
<dbReference type="InterPro" id="IPR016024">
    <property type="entry name" value="ARM-type_fold"/>
</dbReference>
<dbReference type="SMART" id="SM00544">
    <property type="entry name" value="MA3"/>
    <property type="match status" value="1"/>
</dbReference>
<comment type="caution">
    <text evidence="6">The sequence shown here is derived from an EMBL/GenBank/DDBJ whole genome shotgun (WGS) entry which is preliminary data.</text>
</comment>
<feature type="region of interest" description="Disordered" evidence="4">
    <location>
        <begin position="1"/>
        <end position="28"/>
    </location>
</feature>
<dbReference type="PANTHER" id="PTHR23253:SF9">
    <property type="entry name" value="EUKARYOTIC TRANSLATION INITIATION FACTOR 4 GAMMA 2"/>
    <property type="match status" value="1"/>
</dbReference>
<keyword evidence="3" id="KW-0648">Protein biosynthesis</keyword>
<evidence type="ECO:0000313" key="6">
    <source>
        <dbReference type="EMBL" id="CAD7704201.1"/>
    </source>
</evidence>
<dbReference type="Gene3D" id="1.25.40.180">
    <property type="match status" value="2"/>
</dbReference>